<dbReference type="PANTHER" id="PTHR12786:SF1">
    <property type="entry name" value="SPLICING REGULATOR SDE2"/>
    <property type="match status" value="1"/>
</dbReference>
<dbReference type="InterPro" id="IPR051421">
    <property type="entry name" value="RNA_Proc_DNA_Dmg_Regulator"/>
</dbReference>
<feature type="domain" description="SDE2-like" evidence="10">
    <location>
        <begin position="90"/>
        <end position="186"/>
    </location>
</feature>
<evidence type="ECO:0000256" key="5">
    <source>
        <dbReference type="ARBA" id="ARBA00022664"/>
    </source>
</evidence>
<feature type="region of interest" description="Disordered" evidence="9">
    <location>
        <begin position="209"/>
        <end position="268"/>
    </location>
</feature>
<evidence type="ECO:0000256" key="1">
    <source>
        <dbReference type="ARBA" id="ARBA00004123"/>
    </source>
</evidence>
<dbReference type="EMBL" id="HBEY01016621">
    <property type="protein sequence ID" value="CAD8604721.1"/>
    <property type="molecule type" value="Transcribed_RNA"/>
</dbReference>
<evidence type="ECO:0000313" key="11">
    <source>
        <dbReference type="EMBL" id="CAD8604721.1"/>
    </source>
</evidence>
<dbReference type="AlphaFoldDB" id="A0A7S0L8D9"/>
<reference evidence="11" key="1">
    <citation type="submission" date="2021-01" db="EMBL/GenBank/DDBJ databases">
        <authorList>
            <person name="Corre E."/>
            <person name="Pelletier E."/>
            <person name="Niang G."/>
            <person name="Scheremetjew M."/>
            <person name="Finn R."/>
            <person name="Kale V."/>
            <person name="Holt S."/>
            <person name="Cochrane G."/>
            <person name="Meng A."/>
            <person name="Brown T."/>
            <person name="Cohen L."/>
        </authorList>
    </citation>
    <scope>NUCLEOTIDE SEQUENCE</scope>
    <source>
        <strain evidence="11">PLY182g</strain>
    </source>
</reference>
<organism evidence="11">
    <name type="scientific">Coccolithus braarudii</name>
    <dbReference type="NCBI Taxonomy" id="221442"/>
    <lineage>
        <taxon>Eukaryota</taxon>
        <taxon>Haptista</taxon>
        <taxon>Haptophyta</taxon>
        <taxon>Prymnesiophyceae</taxon>
        <taxon>Coccolithales</taxon>
        <taxon>Coccolithaceae</taxon>
        <taxon>Coccolithus</taxon>
    </lineage>
</organism>
<dbReference type="InterPro" id="IPR053822">
    <property type="entry name" value="SDE2-like_dom"/>
</dbReference>
<feature type="region of interest" description="Disordered" evidence="9">
    <location>
        <begin position="138"/>
        <end position="168"/>
    </location>
</feature>
<name>A0A7S0L8D9_9EUKA</name>
<dbReference type="PANTHER" id="PTHR12786">
    <property type="entry name" value="SPLICING FACTOR SF3A-RELATED"/>
    <property type="match status" value="1"/>
</dbReference>
<keyword evidence="5" id="KW-0507">mRNA processing</keyword>
<keyword evidence="4" id="KW-0963">Cytoplasm</keyword>
<evidence type="ECO:0000256" key="8">
    <source>
        <dbReference type="ARBA" id="ARBA00023306"/>
    </source>
</evidence>
<dbReference type="GO" id="GO:0005634">
    <property type="term" value="C:nucleus"/>
    <property type="evidence" value="ECO:0007669"/>
    <property type="project" value="UniProtKB-SubCell"/>
</dbReference>
<evidence type="ECO:0000259" key="10">
    <source>
        <dbReference type="Pfam" id="PF22782"/>
    </source>
</evidence>
<evidence type="ECO:0000256" key="6">
    <source>
        <dbReference type="ARBA" id="ARBA00023187"/>
    </source>
</evidence>
<comment type="similarity">
    <text evidence="3">Belongs to the SDE2 family.</text>
</comment>
<dbReference type="GO" id="GO:0005737">
    <property type="term" value="C:cytoplasm"/>
    <property type="evidence" value="ECO:0007669"/>
    <property type="project" value="UniProtKB-SubCell"/>
</dbReference>
<feature type="compositionally biased region" description="Basic and acidic residues" evidence="9">
    <location>
        <begin position="138"/>
        <end position="156"/>
    </location>
</feature>
<evidence type="ECO:0000256" key="4">
    <source>
        <dbReference type="ARBA" id="ARBA00022490"/>
    </source>
</evidence>
<dbReference type="Pfam" id="PF22782">
    <property type="entry name" value="SDE2"/>
    <property type="match status" value="1"/>
</dbReference>
<keyword evidence="8" id="KW-0131">Cell cycle</keyword>
<gene>
    <name evidence="11" type="ORF">CPEL01642_LOCUS8056</name>
</gene>
<evidence type="ECO:0000256" key="2">
    <source>
        <dbReference type="ARBA" id="ARBA00004496"/>
    </source>
</evidence>
<proteinExistence type="inferred from homology"/>
<sequence>MGKTMHAPTASRPECTPVELLGLNSRTYFIHTLPADTCVRTLRAEAARLLGLPSIELRLKCGTGELHDGMRLSGTGVRHFPVRVALRLLGGKGGFGAMLRASGKGGVKTTNFDACRDLNGRRLRHVNAEVKLSEWEANADERKRKKMEEKARRGEGTKPAPPPRFDDDAYDEMLEATRKAVSESVAAAAASGKTTSSSTAMLSYGEGSSSAHVLKGQVPHSSVPGKRASQEMEEPPTKAAKLWADPLAGLEGSESEESEEGTGTIAST</sequence>
<keyword evidence="6" id="KW-0508">mRNA splicing</keyword>
<keyword evidence="7" id="KW-0539">Nucleus</keyword>
<accession>A0A7S0L8D9</accession>
<evidence type="ECO:0000256" key="3">
    <source>
        <dbReference type="ARBA" id="ARBA00008726"/>
    </source>
</evidence>
<evidence type="ECO:0000256" key="7">
    <source>
        <dbReference type="ARBA" id="ARBA00023242"/>
    </source>
</evidence>
<dbReference type="GO" id="GO:0008380">
    <property type="term" value="P:RNA splicing"/>
    <property type="evidence" value="ECO:0007669"/>
    <property type="project" value="UniProtKB-KW"/>
</dbReference>
<dbReference type="CDD" id="cd17039">
    <property type="entry name" value="Ubl_ubiquitin_like"/>
    <property type="match status" value="1"/>
</dbReference>
<dbReference type="GO" id="GO:0006397">
    <property type="term" value="P:mRNA processing"/>
    <property type="evidence" value="ECO:0007669"/>
    <property type="project" value="UniProtKB-KW"/>
</dbReference>
<protein>
    <recommendedName>
        <fullName evidence="10">SDE2-like domain-containing protein</fullName>
    </recommendedName>
</protein>
<comment type="subcellular location">
    <subcellularLocation>
        <location evidence="2">Cytoplasm</location>
    </subcellularLocation>
    <subcellularLocation>
        <location evidence="1">Nucleus</location>
    </subcellularLocation>
</comment>
<evidence type="ECO:0000256" key="9">
    <source>
        <dbReference type="SAM" id="MobiDB-lite"/>
    </source>
</evidence>